<gene>
    <name evidence="1" type="ORF">DERYTH_LOCUS242</name>
</gene>
<dbReference type="AlphaFoldDB" id="A0A9N8V8F0"/>
<evidence type="ECO:0000313" key="1">
    <source>
        <dbReference type="EMBL" id="CAG8446487.1"/>
    </source>
</evidence>
<dbReference type="EMBL" id="CAJVPY010000047">
    <property type="protein sequence ID" value="CAG8446487.1"/>
    <property type="molecule type" value="Genomic_DNA"/>
</dbReference>
<sequence length="61" mass="6479">MELQVEIDIITPESDTNVNSGTINANTASSVSIIKPSHSESGRSNSSNTVISEVYGLSIKR</sequence>
<protein>
    <submittedName>
        <fullName evidence="1">17982_t:CDS:1</fullName>
    </submittedName>
</protein>
<organism evidence="1 2">
    <name type="scientific">Dentiscutata erythropus</name>
    <dbReference type="NCBI Taxonomy" id="1348616"/>
    <lineage>
        <taxon>Eukaryota</taxon>
        <taxon>Fungi</taxon>
        <taxon>Fungi incertae sedis</taxon>
        <taxon>Mucoromycota</taxon>
        <taxon>Glomeromycotina</taxon>
        <taxon>Glomeromycetes</taxon>
        <taxon>Diversisporales</taxon>
        <taxon>Gigasporaceae</taxon>
        <taxon>Dentiscutata</taxon>
    </lineage>
</organism>
<reference evidence="1" key="1">
    <citation type="submission" date="2021-06" db="EMBL/GenBank/DDBJ databases">
        <authorList>
            <person name="Kallberg Y."/>
            <person name="Tangrot J."/>
            <person name="Rosling A."/>
        </authorList>
    </citation>
    <scope>NUCLEOTIDE SEQUENCE</scope>
    <source>
        <strain evidence="1">MA453B</strain>
    </source>
</reference>
<accession>A0A9N8V8F0</accession>
<dbReference type="Proteomes" id="UP000789405">
    <property type="component" value="Unassembled WGS sequence"/>
</dbReference>
<proteinExistence type="predicted"/>
<name>A0A9N8V8F0_9GLOM</name>
<evidence type="ECO:0000313" key="2">
    <source>
        <dbReference type="Proteomes" id="UP000789405"/>
    </source>
</evidence>
<comment type="caution">
    <text evidence="1">The sequence shown here is derived from an EMBL/GenBank/DDBJ whole genome shotgun (WGS) entry which is preliminary data.</text>
</comment>
<keyword evidence="2" id="KW-1185">Reference proteome</keyword>